<organism evidence="18 19">
    <name type="scientific">Callosobruchus maculatus</name>
    <name type="common">Southern cowpea weevil</name>
    <name type="synonym">Pulse bruchid</name>
    <dbReference type="NCBI Taxonomy" id="64391"/>
    <lineage>
        <taxon>Eukaryota</taxon>
        <taxon>Metazoa</taxon>
        <taxon>Ecdysozoa</taxon>
        <taxon>Arthropoda</taxon>
        <taxon>Hexapoda</taxon>
        <taxon>Insecta</taxon>
        <taxon>Pterygota</taxon>
        <taxon>Neoptera</taxon>
        <taxon>Endopterygota</taxon>
        <taxon>Coleoptera</taxon>
        <taxon>Polyphaga</taxon>
        <taxon>Cucujiformia</taxon>
        <taxon>Chrysomeloidea</taxon>
        <taxon>Chrysomelidae</taxon>
        <taxon>Bruchinae</taxon>
        <taxon>Bruchini</taxon>
        <taxon>Callosobruchus</taxon>
    </lineage>
</organism>
<dbReference type="PANTHER" id="PTHR11941:SF45">
    <property type="entry name" value="ENOYL-COA DELTA ISOMERASE 1, MITOCHONDRIAL"/>
    <property type="match status" value="1"/>
</dbReference>
<evidence type="ECO:0000256" key="14">
    <source>
        <dbReference type="ARBA" id="ARBA00056147"/>
    </source>
</evidence>
<evidence type="ECO:0000256" key="6">
    <source>
        <dbReference type="ARBA" id="ARBA00022990"/>
    </source>
</evidence>
<feature type="non-terminal residue" evidence="18">
    <location>
        <position position="390"/>
    </location>
</feature>
<proteinExistence type="predicted"/>
<comment type="subunit">
    <text evidence="3">Homotrimer.</text>
</comment>
<dbReference type="GO" id="GO:0006635">
    <property type="term" value="P:fatty acid beta-oxidation"/>
    <property type="evidence" value="ECO:0007669"/>
    <property type="project" value="TreeGrafter"/>
</dbReference>
<reference evidence="18 19" key="1">
    <citation type="submission" date="2019-01" db="EMBL/GenBank/DDBJ databases">
        <authorList>
            <person name="Sayadi A."/>
        </authorList>
    </citation>
    <scope>NUCLEOTIDE SEQUENCE [LARGE SCALE GENOMIC DNA]</scope>
</reference>
<keyword evidence="4" id="KW-0276">Fatty acid metabolism</keyword>
<evidence type="ECO:0000256" key="13">
    <source>
        <dbReference type="ARBA" id="ARBA00052542"/>
    </source>
</evidence>
<dbReference type="GO" id="GO:0008641">
    <property type="term" value="F:ubiquitin-like modifier activating enzyme activity"/>
    <property type="evidence" value="ECO:0007669"/>
    <property type="project" value="InterPro"/>
</dbReference>
<evidence type="ECO:0000256" key="1">
    <source>
        <dbReference type="ARBA" id="ARBA00004305"/>
    </source>
</evidence>
<dbReference type="InterPro" id="IPR035985">
    <property type="entry name" value="Ubiquitin-activating_enz"/>
</dbReference>
<comment type="catalytic activity">
    <reaction evidence="13">
        <text>(3Z)-octenoyl-CoA = (2E)-octenoyl-CoA</text>
        <dbReference type="Rhea" id="RHEA:46044"/>
        <dbReference type="ChEBI" id="CHEBI:62242"/>
        <dbReference type="ChEBI" id="CHEBI:85640"/>
    </reaction>
    <physiologicalReaction direction="left-to-right" evidence="13">
        <dbReference type="Rhea" id="RHEA:46045"/>
    </physiologicalReaction>
</comment>
<keyword evidence="19" id="KW-1185">Reference proteome</keyword>
<comment type="subcellular location">
    <subcellularLocation>
        <location evidence="1">Mitochondrion matrix</location>
    </subcellularLocation>
</comment>
<evidence type="ECO:0000256" key="7">
    <source>
        <dbReference type="ARBA" id="ARBA00023098"/>
    </source>
</evidence>
<keyword evidence="5" id="KW-0809">Transit peptide</keyword>
<evidence type="ECO:0000256" key="16">
    <source>
        <dbReference type="ARBA" id="ARBA00083575"/>
    </source>
</evidence>
<evidence type="ECO:0000256" key="8">
    <source>
        <dbReference type="ARBA" id="ARBA00023128"/>
    </source>
</evidence>
<feature type="domain" description="THIF-type NAD/FAD binding fold" evidence="17">
    <location>
        <begin position="18"/>
        <end position="67"/>
    </location>
</feature>
<protein>
    <recommendedName>
        <fullName evidence="15">Enoyl-CoA delta isomerase 1, mitochondrial</fullName>
    </recommendedName>
    <alternativeName>
        <fullName evidence="16">3,2-trans-enoyl-CoA isomerase</fullName>
    </alternativeName>
</protein>
<dbReference type="EMBL" id="CAACVG010014643">
    <property type="protein sequence ID" value="VEN63468.1"/>
    <property type="molecule type" value="Genomic_DNA"/>
</dbReference>
<dbReference type="GO" id="GO:0005759">
    <property type="term" value="C:mitochondrial matrix"/>
    <property type="evidence" value="ECO:0007669"/>
    <property type="project" value="UniProtKB-SubCell"/>
</dbReference>
<evidence type="ECO:0000256" key="11">
    <source>
        <dbReference type="ARBA" id="ARBA00051293"/>
    </source>
</evidence>
<name>A0A653DTC6_CALMS</name>
<dbReference type="GO" id="GO:0004165">
    <property type="term" value="F:delta(3)-delta(2)-enoyl-CoA isomerase activity"/>
    <property type="evidence" value="ECO:0007669"/>
    <property type="project" value="UniProtKB-EC"/>
</dbReference>
<dbReference type="OrthoDB" id="1696280at2759"/>
<evidence type="ECO:0000256" key="3">
    <source>
        <dbReference type="ARBA" id="ARBA00011233"/>
    </source>
</evidence>
<evidence type="ECO:0000313" key="18">
    <source>
        <dbReference type="EMBL" id="VEN63468.1"/>
    </source>
</evidence>
<dbReference type="Gene3D" id="6.10.250.170">
    <property type="match status" value="1"/>
</dbReference>
<accession>A0A653DTC6</accession>
<dbReference type="Proteomes" id="UP000410492">
    <property type="component" value="Unassembled WGS sequence"/>
</dbReference>
<dbReference type="Gene3D" id="3.90.226.10">
    <property type="entry name" value="2-enoyl-CoA Hydratase, Chain A, domain 1"/>
    <property type="match status" value="1"/>
</dbReference>
<evidence type="ECO:0000256" key="9">
    <source>
        <dbReference type="ARBA" id="ARBA00023235"/>
    </source>
</evidence>
<dbReference type="Pfam" id="PF00899">
    <property type="entry name" value="ThiF"/>
    <property type="match status" value="1"/>
</dbReference>
<dbReference type="PANTHER" id="PTHR11941">
    <property type="entry name" value="ENOYL-COA HYDRATASE-RELATED"/>
    <property type="match status" value="1"/>
</dbReference>
<comment type="pathway">
    <text evidence="2">Lipid metabolism; fatty acid beta-oxidation.</text>
</comment>
<comment type="catalytic activity">
    <reaction evidence="10">
        <text>(3Z)-decenoyl-CoA = (2E)-decenoyl-CoA</text>
        <dbReference type="Rhea" id="RHEA:77195"/>
        <dbReference type="ChEBI" id="CHEBI:61406"/>
        <dbReference type="ChEBI" id="CHEBI:195601"/>
    </reaction>
    <physiologicalReaction direction="left-to-right" evidence="10">
        <dbReference type="Rhea" id="RHEA:77196"/>
    </physiologicalReaction>
</comment>
<sequence length="390" mass="43427">MSSPAPKSPEQNDKSKKYDRQLRLWGDHGQKLLENSKVCLINATALGTEILKSLVLPGIGSFTIVDENDSVGLSRAQVATQCLLELNPDVRGDYIDESAEHILVNTQDFFKNFSVVIATALSENVYFKQFSSEAKLVSLTTDDKTGVAVLSLQRPPVNSLNLELLRDIHTALTEAEKNKSRGVIVTSQKDGVFSAGLDIMEMYKPNQDRLKEFWTTLQDCWIKLYGCTYPTVALINGHSPAGGCLLAMSCEYRIMQTNCSIGLNETLLGIVAPLWFISTMKNVIGHRQTELALTQGKMFTTDEALKVGLIDETMNSKDEGMEKAKVFLSKFAKIPPMARNMTKQYVRGPTIQEMVKNKQADLDHFLQFTNNPQVQQSLGMYLEMLKKKGG</sequence>
<evidence type="ECO:0000256" key="15">
    <source>
        <dbReference type="ARBA" id="ARBA00068317"/>
    </source>
</evidence>
<gene>
    <name evidence="18" type="ORF">CALMAC_LOCUS20281</name>
</gene>
<evidence type="ECO:0000256" key="4">
    <source>
        <dbReference type="ARBA" id="ARBA00022832"/>
    </source>
</evidence>
<keyword evidence="9" id="KW-0413">Isomerase</keyword>
<dbReference type="SUPFAM" id="SSF69572">
    <property type="entry name" value="Activating enzymes of the ubiquitin-like proteins"/>
    <property type="match status" value="1"/>
</dbReference>
<dbReference type="InterPro" id="IPR001753">
    <property type="entry name" value="Enoyl-CoA_hydra/iso"/>
</dbReference>
<evidence type="ECO:0000256" key="12">
    <source>
        <dbReference type="ARBA" id="ARBA00052376"/>
    </source>
</evidence>
<evidence type="ECO:0000259" key="17">
    <source>
        <dbReference type="Pfam" id="PF00899"/>
    </source>
</evidence>
<dbReference type="Pfam" id="PF00378">
    <property type="entry name" value="ECH_1"/>
    <property type="match status" value="1"/>
</dbReference>
<evidence type="ECO:0000256" key="10">
    <source>
        <dbReference type="ARBA" id="ARBA00050938"/>
    </source>
</evidence>
<dbReference type="Gene3D" id="3.40.50.720">
    <property type="entry name" value="NAD(P)-binding Rossmann-like Domain"/>
    <property type="match status" value="1"/>
</dbReference>
<dbReference type="CDD" id="cd06558">
    <property type="entry name" value="crotonase-like"/>
    <property type="match status" value="1"/>
</dbReference>
<keyword evidence="8" id="KW-0496">Mitochondrion</keyword>
<comment type="function">
    <text evidence="14">Key enzyme of fatty acid beta-oxidation. Able to isomerize both 3-cis (3Z) and 3-trans (3E) double bonds into the 2-trans (2E) form in a range of enoyl-CoA species, with a preference for (3Z)-enoyl-CoAs over (3E)-enoyl-CoAs. The catalytic efficiency of this enzyme is not affected by the fatty acyl chain length.</text>
</comment>
<dbReference type="AlphaFoldDB" id="A0A653DTC6"/>
<dbReference type="InterPro" id="IPR000594">
    <property type="entry name" value="ThiF_NAD_FAD-bd"/>
</dbReference>
<evidence type="ECO:0000256" key="2">
    <source>
        <dbReference type="ARBA" id="ARBA00005005"/>
    </source>
</evidence>
<evidence type="ECO:0000313" key="19">
    <source>
        <dbReference type="Proteomes" id="UP000410492"/>
    </source>
</evidence>
<comment type="catalytic activity">
    <reaction evidence="11">
        <text>(2E)-tetradecenoyl-CoA = (3Z)-tetradecenoyl-CoA</text>
        <dbReference type="Rhea" id="RHEA:29847"/>
        <dbReference type="ChEBI" id="CHEBI:61405"/>
        <dbReference type="ChEBI" id="CHEBI:61968"/>
    </reaction>
    <physiologicalReaction direction="right-to-left" evidence="11">
        <dbReference type="Rhea" id="RHEA:29849"/>
    </physiologicalReaction>
</comment>
<dbReference type="SUPFAM" id="SSF52096">
    <property type="entry name" value="ClpP/crotonase"/>
    <property type="match status" value="1"/>
</dbReference>
<comment type="catalytic activity">
    <reaction evidence="12">
        <text>(3Z)-dodecenoyl-CoA = (2E)-dodecenoyl-CoA</text>
        <dbReference type="Rhea" id="RHEA:23716"/>
        <dbReference type="ChEBI" id="CHEBI:57330"/>
        <dbReference type="ChEBI" id="CHEBI:58543"/>
        <dbReference type="EC" id="5.3.3.8"/>
    </reaction>
    <physiologicalReaction direction="left-to-right" evidence="12">
        <dbReference type="Rhea" id="RHEA:23717"/>
    </physiologicalReaction>
</comment>
<dbReference type="FunFam" id="3.90.226.10:FF:000034">
    <property type="entry name" value="Enoyl-CoA delta isomerase 1"/>
    <property type="match status" value="1"/>
</dbReference>
<keyword evidence="6" id="KW-0007">Acetylation</keyword>
<keyword evidence="7" id="KW-0443">Lipid metabolism</keyword>
<dbReference type="InterPro" id="IPR029045">
    <property type="entry name" value="ClpP/crotonase-like_dom_sf"/>
</dbReference>
<evidence type="ECO:0000256" key="5">
    <source>
        <dbReference type="ARBA" id="ARBA00022946"/>
    </source>
</evidence>